<keyword evidence="8" id="KW-0238">DNA-binding</keyword>
<feature type="compositionally biased region" description="Polar residues" evidence="14">
    <location>
        <begin position="1"/>
        <end position="12"/>
    </location>
</feature>
<feature type="compositionally biased region" description="Basic and acidic residues" evidence="14">
    <location>
        <begin position="160"/>
        <end position="172"/>
    </location>
</feature>
<feature type="region of interest" description="Disordered" evidence="14">
    <location>
        <begin position="971"/>
        <end position="1145"/>
    </location>
</feature>
<feature type="compositionally biased region" description="Basic residues" evidence="14">
    <location>
        <begin position="1103"/>
        <end position="1113"/>
    </location>
</feature>
<keyword evidence="9" id="KW-0234">DNA repair</keyword>
<dbReference type="GO" id="GO:0008094">
    <property type="term" value="F:ATP-dependent activity, acting on DNA"/>
    <property type="evidence" value="ECO:0007669"/>
    <property type="project" value="TreeGrafter"/>
</dbReference>
<evidence type="ECO:0000256" key="13">
    <source>
        <dbReference type="ARBA" id="ARBA00079118"/>
    </source>
</evidence>
<evidence type="ECO:0000256" key="12">
    <source>
        <dbReference type="ARBA" id="ARBA00076356"/>
    </source>
</evidence>
<evidence type="ECO:0000256" key="10">
    <source>
        <dbReference type="ARBA" id="ARBA00023242"/>
    </source>
</evidence>
<dbReference type="InterPro" id="IPR014001">
    <property type="entry name" value="Helicase_ATP-bd"/>
</dbReference>
<feature type="domain" description="Helicase C-terminal" evidence="16">
    <location>
        <begin position="792"/>
        <end position="951"/>
    </location>
</feature>
<reference evidence="17 18" key="1">
    <citation type="submission" date="2024-02" db="EMBL/GenBank/DDBJ databases">
        <title>Chromosome-scale genome assembly of the rough periwinkle Littorina saxatilis.</title>
        <authorList>
            <person name="De Jode A."/>
            <person name="Faria R."/>
            <person name="Formenti G."/>
            <person name="Sims Y."/>
            <person name="Smith T.P."/>
            <person name="Tracey A."/>
            <person name="Wood J.M.D."/>
            <person name="Zagrodzka Z.B."/>
            <person name="Johannesson K."/>
            <person name="Butlin R.K."/>
            <person name="Leder E.H."/>
        </authorList>
    </citation>
    <scope>NUCLEOTIDE SEQUENCE [LARGE SCALE GENOMIC DNA]</scope>
    <source>
        <strain evidence="17">Snail1</strain>
        <tissue evidence="17">Muscle</tissue>
    </source>
</reference>
<dbReference type="InterPro" id="IPR059240">
    <property type="entry name" value="cc_ERCC-6_N"/>
</dbReference>
<gene>
    <name evidence="17" type="ORF">V1264_012985</name>
</gene>
<evidence type="ECO:0000256" key="5">
    <source>
        <dbReference type="ARBA" id="ARBA00022801"/>
    </source>
</evidence>
<dbReference type="InterPro" id="IPR001650">
    <property type="entry name" value="Helicase_C-like"/>
</dbReference>
<feature type="region of interest" description="Disordered" evidence="14">
    <location>
        <begin position="1"/>
        <end position="33"/>
    </location>
</feature>
<feature type="compositionally biased region" description="Polar residues" evidence="14">
    <location>
        <begin position="251"/>
        <end position="280"/>
    </location>
</feature>
<evidence type="ECO:0000259" key="15">
    <source>
        <dbReference type="PROSITE" id="PS51192"/>
    </source>
</evidence>
<dbReference type="GO" id="GO:0016787">
    <property type="term" value="F:hydrolase activity"/>
    <property type="evidence" value="ECO:0007669"/>
    <property type="project" value="UniProtKB-KW"/>
</dbReference>
<dbReference type="CDD" id="cd18000">
    <property type="entry name" value="DEXHc_ERCC6"/>
    <property type="match status" value="1"/>
</dbReference>
<sequence length="1393" mass="157756">MSGSPQPGTSQEVEGERMEDDPGGATQADTDGLFKVDTGLIPQAALDDQTTELQGLGLSVFNQDEFEQGVMKQVDKAMANDEAERLKRILNKELVSIRDDIRLVGGELDHIRKAESTVQQQNATPREIQRRLEAIRKQKDNKLSQLKTLKVREKVATTKLQKAEEAANRRESEEDEEEEGSVTDKILGEMNGRPKKESERDRMIRLGMMTPFGTVIKTAQKNSPPVPATDFEKFLVEEKGKGGKKKPVRKTSISNLSQGSSNTHSQNSTSEHLSQHQPSLSEKKASNMFDEKDFRNYDPEVDYTQKQYQRKRQYKMTHNFSEDARLSGDEYQDEDGECLESDEEYIPDKTDMRHMSEPDTEDEDTRGIPPAKKLKKKPPARKTNAVYRRSDDEEEQFSQPMKQKRDRSITREKDDADESYYLKRLRLQQEKDAREDDSGEDEEFDGGLVVPGKIWKRLYKYQKTGVRWLWELHCQEAGGIIGDEMGLGKTIQMIAFLAALRTSKLRSKEFRYVGLGPSMIVCPATVMHQWLKEFHIWAPDFRVAILHSSGSYTGSEAQLVRNIVKSNGILVTSFNTLVIQQEVLLPYNWHYIVLDEGHKIRNPNAQVTLCCKQFRTSHRIILSGSPIQNNLKELWSLFDFVFPGKLGTLPDFLAHFSIPIVQGGYSNATQVQVETAYKCACVLRDTINPYLLRRMKADVQANLDLPGKSEQVLFCRLTDEQRDVYQEYLDSRECQAILAGKYKVFAGLINLRKICNHPDICTGGPRVLVGQDISGDRELEYGYWRRSGKLVVVEALLKLWHQQGHKVLLFSQSKAMLDIMEDFVQDRQYTYLRMDGTTPISSRQPLVAQFNKTKSIYVFLLTTRVGGLGVNLTGADRIIIYDPDWNPSTDMQARERAWRIGQTRQVTIYRLLTSGTIEEKIYHRQIFKQFLTNRVLKDPKQRRFFKSNDIFELFTLGSKDETGTETSAIFAGTGSNVHMPRRSAVAPTPTPKALRPNRFDQMKKEKEAAAAEEEEKKKKKKADEPEEEDSNSYGLDMSEMERMREFARKLSRQMEEAKKKKEGVAGSQGNGEAEKDDGNKSKKKSMKNVEERSSGSKSSSKQREHKKKKKKKDAKFEGQRIPNLVKSCGYQQQGAEPEGEPMNNKQQDDYVLRRLFKKTGIQGVMKHDKIMESGRADFALVEAEATKVAKEAVAALRRSRSMCMPASAGVPTWTGSHGSVASKPRFGQKKNSLLAPTKPGEAPAKPVQKKSEKSSKKAKEEKESLFDGSQAGSVALSASQGLFSSSDLLVRMHKRQELSTTKTPTTSDAAEDLPEAAGSSINHNDTELLEDIRNFIAFMSDVNGQATTQELITNFGPRLPPNESAKFKAMLLQICDFEKVAGSGRWILKQEFR</sequence>
<keyword evidence="5" id="KW-0378">Hydrolase</keyword>
<dbReference type="GO" id="GO:0005634">
    <property type="term" value="C:nucleus"/>
    <property type="evidence" value="ECO:0007669"/>
    <property type="project" value="UniProtKB-SubCell"/>
</dbReference>
<comment type="subcellular location">
    <subcellularLocation>
        <location evidence="1">Nucleus</location>
    </subcellularLocation>
</comment>
<accession>A0AAN9BZ23</accession>
<keyword evidence="10" id="KW-0539">Nucleus</keyword>
<dbReference type="PANTHER" id="PTHR45629">
    <property type="entry name" value="SNF2/RAD54 FAMILY MEMBER"/>
    <property type="match status" value="1"/>
</dbReference>
<feature type="compositionally biased region" description="Basic and acidic residues" evidence="14">
    <location>
        <begin position="230"/>
        <end position="241"/>
    </location>
</feature>
<dbReference type="EMBL" id="JBAMIC010000002">
    <property type="protein sequence ID" value="KAK7113754.1"/>
    <property type="molecule type" value="Genomic_DNA"/>
</dbReference>
<protein>
    <recommendedName>
        <fullName evidence="11">DNA excision repair protein ERCC-6</fullName>
    </recommendedName>
    <alternativeName>
        <fullName evidence="12">ATP-dependent helicase ERCC6</fullName>
    </alternativeName>
    <alternativeName>
        <fullName evidence="13">Cockayne syndrome protein CSB</fullName>
    </alternativeName>
</protein>
<keyword evidence="3" id="KW-0547">Nucleotide-binding</keyword>
<dbReference type="InterPro" id="IPR058951">
    <property type="entry name" value="WHD_Rad26_CSB-like"/>
</dbReference>
<dbReference type="FunFam" id="3.40.50.300:FF:000863">
    <property type="entry name" value="DNA excision repair protein ERCC-6"/>
    <property type="match status" value="1"/>
</dbReference>
<feature type="compositionally biased region" description="Basic and acidic residues" evidence="14">
    <location>
        <begin position="281"/>
        <end position="298"/>
    </location>
</feature>
<dbReference type="GO" id="GO:0006283">
    <property type="term" value="P:transcription-coupled nucleotide-excision repair"/>
    <property type="evidence" value="ECO:0007669"/>
    <property type="project" value="TreeGrafter"/>
</dbReference>
<feature type="domain" description="Helicase ATP-binding" evidence="15">
    <location>
        <begin position="470"/>
        <end position="644"/>
    </location>
</feature>
<organism evidence="17 18">
    <name type="scientific">Littorina saxatilis</name>
    <dbReference type="NCBI Taxonomy" id="31220"/>
    <lineage>
        <taxon>Eukaryota</taxon>
        <taxon>Metazoa</taxon>
        <taxon>Spiralia</taxon>
        <taxon>Lophotrochozoa</taxon>
        <taxon>Mollusca</taxon>
        <taxon>Gastropoda</taxon>
        <taxon>Caenogastropoda</taxon>
        <taxon>Littorinimorpha</taxon>
        <taxon>Littorinoidea</taxon>
        <taxon>Littorinidae</taxon>
        <taxon>Littorina</taxon>
    </lineage>
</organism>
<feature type="region of interest" description="Disordered" evidence="14">
    <location>
        <begin position="160"/>
        <end position="201"/>
    </location>
</feature>
<dbReference type="PROSITE" id="PS51192">
    <property type="entry name" value="HELICASE_ATP_BIND_1"/>
    <property type="match status" value="1"/>
</dbReference>
<dbReference type="CDD" id="cd22254">
    <property type="entry name" value="CSB_WHD"/>
    <property type="match status" value="1"/>
</dbReference>
<dbReference type="Pfam" id="PF25875">
    <property type="entry name" value="WHD_Rad26_CSB"/>
    <property type="match status" value="1"/>
</dbReference>
<feature type="compositionally biased region" description="Basic and acidic residues" evidence="14">
    <location>
        <begin position="192"/>
        <end position="201"/>
    </location>
</feature>
<dbReference type="CDD" id="cd18793">
    <property type="entry name" value="SF2_C_SNF"/>
    <property type="match status" value="1"/>
</dbReference>
<evidence type="ECO:0000259" key="16">
    <source>
        <dbReference type="PROSITE" id="PS51194"/>
    </source>
</evidence>
<feature type="compositionally biased region" description="Acidic residues" evidence="14">
    <location>
        <begin position="330"/>
        <end position="345"/>
    </location>
</feature>
<feature type="compositionally biased region" description="Basic and acidic residues" evidence="14">
    <location>
        <begin position="997"/>
        <end position="1009"/>
    </location>
</feature>
<dbReference type="CDD" id="cd21397">
    <property type="entry name" value="cc_ERCC-6_N"/>
    <property type="match status" value="1"/>
</dbReference>
<comment type="caution">
    <text evidence="17">The sequence shown here is derived from an EMBL/GenBank/DDBJ whole genome shotgun (WGS) entry which is preliminary data.</text>
</comment>
<feature type="region of interest" description="Disordered" evidence="14">
    <location>
        <begin position="218"/>
        <end position="413"/>
    </location>
</feature>
<dbReference type="SMART" id="SM00490">
    <property type="entry name" value="HELICc"/>
    <property type="match status" value="1"/>
</dbReference>
<dbReference type="GO" id="GO:0005524">
    <property type="term" value="F:ATP binding"/>
    <property type="evidence" value="ECO:0007669"/>
    <property type="project" value="UniProtKB-KW"/>
</dbReference>
<feature type="compositionally biased region" description="Basic and acidic residues" evidence="14">
    <location>
        <begin position="1039"/>
        <end position="1063"/>
    </location>
</feature>
<dbReference type="InterPro" id="IPR027417">
    <property type="entry name" value="P-loop_NTPase"/>
</dbReference>
<dbReference type="GO" id="GO:0004386">
    <property type="term" value="F:helicase activity"/>
    <property type="evidence" value="ECO:0007669"/>
    <property type="project" value="UniProtKB-KW"/>
</dbReference>
<evidence type="ECO:0000256" key="9">
    <source>
        <dbReference type="ARBA" id="ARBA00023204"/>
    </source>
</evidence>
<feature type="compositionally biased region" description="Basic and acidic residues" evidence="14">
    <location>
        <begin position="346"/>
        <end position="357"/>
    </location>
</feature>
<dbReference type="Gene3D" id="3.40.50.10810">
    <property type="entry name" value="Tandem AAA-ATPase domain"/>
    <property type="match status" value="1"/>
</dbReference>
<evidence type="ECO:0000256" key="2">
    <source>
        <dbReference type="ARBA" id="ARBA00007025"/>
    </source>
</evidence>
<evidence type="ECO:0000256" key="11">
    <source>
        <dbReference type="ARBA" id="ARBA00071998"/>
    </source>
</evidence>
<feature type="compositionally biased region" description="Basic and acidic residues" evidence="14">
    <location>
        <begin position="1249"/>
        <end position="1265"/>
    </location>
</feature>
<keyword evidence="4" id="KW-0227">DNA damage</keyword>
<evidence type="ECO:0000256" key="7">
    <source>
        <dbReference type="ARBA" id="ARBA00022840"/>
    </source>
</evidence>
<dbReference type="SUPFAM" id="SSF52540">
    <property type="entry name" value="P-loop containing nucleoside triphosphate hydrolases"/>
    <property type="match status" value="2"/>
</dbReference>
<evidence type="ECO:0000256" key="4">
    <source>
        <dbReference type="ARBA" id="ARBA00022763"/>
    </source>
</evidence>
<dbReference type="PANTHER" id="PTHR45629:SF7">
    <property type="entry name" value="DNA EXCISION REPAIR PROTEIN ERCC-6-RELATED"/>
    <property type="match status" value="1"/>
</dbReference>
<comment type="similarity">
    <text evidence="2">Belongs to the SNF2/RAD54 helicase family.</text>
</comment>
<dbReference type="InterPro" id="IPR050496">
    <property type="entry name" value="SNF2_RAD54_helicase_repair"/>
</dbReference>
<evidence type="ECO:0000313" key="17">
    <source>
        <dbReference type="EMBL" id="KAK7113754.1"/>
    </source>
</evidence>
<keyword evidence="18" id="KW-1185">Reference proteome</keyword>
<dbReference type="Proteomes" id="UP001374579">
    <property type="component" value="Unassembled WGS sequence"/>
</dbReference>
<dbReference type="InterPro" id="IPR000330">
    <property type="entry name" value="SNF2_N"/>
</dbReference>
<keyword evidence="7" id="KW-0067">ATP-binding</keyword>
<evidence type="ECO:0000256" key="1">
    <source>
        <dbReference type="ARBA" id="ARBA00004123"/>
    </source>
</evidence>
<dbReference type="InterPro" id="IPR038718">
    <property type="entry name" value="SNF2-like_sf"/>
</dbReference>
<evidence type="ECO:0000256" key="6">
    <source>
        <dbReference type="ARBA" id="ARBA00022806"/>
    </source>
</evidence>
<evidence type="ECO:0000256" key="3">
    <source>
        <dbReference type="ARBA" id="ARBA00022741"/>
    </source>
</evidence>
<proteinExistence type="inferred from homology"/>
<dbReference type="SMART" id="SM00487">
    <property type="entry name" value="DEXDc"/>
    <property type="match status" value="1"/>
</dbReference>
<keyword evidence="6" id="KW-0347">Helicase</keyword>
<feature type="region of interest" description="Disordered" evidence="14">
    <location>
        <begin position="1211"/>
        <end position="1268"/>
    </location>
</feature>
<dbReference type="FunFam" id="3.40.50.10810:FF:000042">
    <property type="entry name" value="SNF2 family helicase-like protein"/>
    <property type="match status" value="1"/>
</dbReference>
<evidence type="ECO:0000313" key="18">
    <source>
        <dbReference type="Proteomes" id="UP001374579"/>
    </source>
</evidence>
<dbReference type="Pfam" id="PF00271">
    <property type="entry name" value="Helicase_C"/>
    <property type="match status" value="1"/>
</dbReference>
<evidence type="ECO:0000256" key="14">
    <source>
        <dbReference type="SAM" id="MobiDB-lite"/>
    </source>
</evidence>
<dbReference type="InterPro" id="IPR049730">
    <property type="entry name" value="SNF2/RAD54-like_C"/>
</dbReference>
<dbReference type="Gene3D" id="3.40.50.300">
    <property type="entry name" value="P-loop containing nucleotide triphosphate hydrolases"/>
    <property type="match status" value="1"/>
</dbReference>
<dbReference type="PROSITE" id="PS51194">
    <property type="entry name" value="HELICASE_CTER"/>
    <property type="match status" value="1"/>
</dbReference>
<name>A0AAN9BZ23_9CAEN</name>
<dbReference type="Pfam" id="PF00176">
    <property type="entry name" value="SNF2-rel_dom"/>
    <property type="match status" value="1"/>
</dbReference>
<evidence type="ECO:0000256" key="8">
    <source>
        <dbReference type="ARBA" id="ARBA00023125"/>
    </source>
</evidence>